<name>A0A3M7QWJ7_BRAPC</name>
<sequence length="143" mass="16129">MLPEKLLSNLGLHLRLDLVKPNLSDSNQSSLIIANSALVVSNLATSDCYIFTIIQNFSNDKYSQPQKSKIDLFLIYFVKTNFSVLHLNDLLSQNICYIVKGPFELKYTENNASSKLSLNVVNIMEIVNLRIFHLFGQALSGNF</sequence>
<gene>
    <name evidence="1" type="ORF">BpHYR1_002433</name>
</gene>
<dbReference type="Proteomes" id="UP000276133">
    <property type="component" value="Unassembled WGS sequence"/>
</dbReference>
<evidence type="ECO:0000313" key="2">
    <source>
        <dbReference type="Proteomes" id="UP000276133"/>
    </source>
</evidence>
<organism evidence="1 2">
    <name type="scientific">Brachionus plicatilis</name>
    <name type="common">Marine rotifer</name>
    <name type="synonym">Brachionus muelleri</name>
    <dbReference type="NCBI Taxonomy" id="10195"/>
    <lineage>
        <taxon>Eukaryota</taxon>
        <taxon>Metazoa</taxon>
        <taxon>Spiralia</taxon>
        <taxon>Gnathifera</taxon>
        <taxon>Rotifera</taxon>
        <taxon>Eurotatoria</taxon>
        <taxon>Monogononta</taxon>
        <taxon>Pseudotrocha</taxon>
        <taxon>Ploima</taxon>
        <taxon>Brachionidae</taxon>
        <taxon>Brachionus</taxon>
    </lineage>
</organism>
<reference evidence="1 2" key="1">
    <citation type="journal article" date="2018" name="Sci. Rep.">
        <title>Genomic signatures of local adaptation to the degree of environmental predictability in rotifers.</title>
        <authorList>
            <person name="Franch-Gras L."/>
            <person name="Hahn C."/>
            <person name="Garcia-Roger E.M."/>
            <person name="Carmona M.J."/>
            <person name="Serra M."/>
            <person name="Gomez A."/>
        </authorList>
    </citation>
    <scope>NUCLEOTIDE SEQUENCE [LARGE SCALE GENOMIC DNA]</scope>
    <source>
        <strain evidence="1">HYR1</strain>
    </source>
</reference>
<keyword evidence="2" id="KW-1185">Reference proteome</keyword>
<dbReference type="EMBL" id="REGN01004894">
    <property type="protein sequence ID" value="RNA15757.1"/>
    <property type="molecule type" value="Genomic_DNA"/>
</dbReference>
<proteinExistence type="predicted"/>
<evidence type="ECO:0000313" key="1">
    <source>
        <dbReference type="EMBL" id="RNA15757.1"/>
    </source>
</evidence>
<dbReference type="AlphaFoldDB" id="A0A3M7QWJ7"/>
<accession>A0A3M7QWJ7</accession>
<comment type="caution">
    <text evidence="1">The sequence shown here is derived from an EMBL/GenBank/DDBJ whole genome shotgun (WGS) entry which is preliminary data.</text>
</comment>
<protein>
    <submittedName>
        <fullName evidence="1">Uncharacterized protein</fullName>
    </submittedName>
</protein>